<dbReference type="GO" id="GO:0030896">
    <property type="term" value="C:checkpoint clamp complex"/>
    <property type="evidence" value="ECO:0007669"/>
    <property type="project" value="InterPro"/>
</dbReference>
<dbReference type="GO" id="GO:0031573">
    <property type="term" value="P:mitotic intra-S DNA damage checkpoint signaling"/>
    <property type="evidence" value="ECO:0007669"/>
    <property type="project" value="TreeGrafter"/>
</dbReference>
<evidence type="ECO:0000256" key="1">
    <source>
        <dbReference type="ARBA" id="ARBA00000493"/>
    </source>
</evidence>
<sequence length="149" mass="17413">MLFRKCSDTRAFIIFLLFVVVFFWACQSVQSVFRSLATLEKTVEKCHIELNEQKDRLTFTLHCKHGLLKTHNLSYQDSESLQAVFNKDTCTNEFRAQPRVLVDTVAHFPPSLEEVTVTVSDERMWVRNHVEDETGNTTVVFRRKRQMVA</sequence>
<evidence type="ECO:0000256" key="12">
    <source>
        <dbReference type="ARBA" id="ARBA00069752"/>
    </source>
</evidence>
<reference evidence="14" key="1">
    <citation type="submission" date="2025-08" db="UniProtKB">
        <authorList>
            <consortium name="Ensembl"/>
        </authorList>
    </citation>
    <scope>IDENTIFICATION</scope>
</reference>
<reference evidence="14" key="2">
    <citation type="submission" date="2025-09" db="UniProtKB">
        <authorList>
            <consortium name="Ensembl"/>
        </authorList>
    </citation>
    <scope>IDENTIFICATION</scope>
</reference>
<evidence type="ECO:0000256" key="9">
    <source>
        <dbReference type="ARBA" id="ARBA00022839"/>
    </source>
</evidence>
<dbReference type="GO" id="GO:0006281">
    <property type="term" value="P:DNA repair"/>
    <property type="evidence" value="ECO:0007669"/>
    <property type="project" value="TreeGrafter"/>
</dbReference>
<dbReference type="Proteomes" id="UP000694383">
    <property type="component" value="Unplaced"/>
</dbReference>
<keyword evidence="5" id="KW-0597">Phosphoprotein</keyword>
<evidence type="ECO:0000256" key="6">
    <source>
        <dbReference type="ARBA" id="ARBA00022722"/>
    </source>
</evidence>
<organism evidence="14 15">
    <name type="scientific">Oryzias sinensis</name>
    <name type="common">Chinese medaka</name>
    <dbReference type="NCBI Taxonomy" id="183150"/>
    <lineage>
        <taxon>Eukaryota</taxon>
        <taxon>Metazoa</taxon>
        <taxon>Chordata</taxon>
        <taxon>Craniata</taxon>
        <taxon>Vertebrata</taxon>
        <taxon>Euteleostomi</taxon>
        <taxon>Actinopterygii</taxon>
        <taxon>Neopterygii</taxon>
        <taxon>Teleostei</taxon>
        <taxon>Neoteleostei</taxon>
        <taxon>Acanthomorphata</taxon>
        <taxon>Ovalentaria</taxon>
        <taxon>Atherinomorphae</taxon>
        <taxon>Beloniformes</taxon>
        <taxon>Adrianichthyidae</taxon>
        <taxon>Oryziinae</taxon>
        <taxon>Oryzias</taxon>
    </lineage>
</organism>
<dbReference type="GeneTree" id="ENSGT00390000005767"/>
<evidence type="ECO:0000256" key="3">
    <source>
        <dbReference type="ARBA" id="ARBA00008494"/>
    </source>
</evidence>
<comment type="similarity">
    <text evidence="3">Belongs to the rad9 family.</text>
</comment>
<evidence type="ECO:0000256" key="7">
    <source>
        <dbReference type="ARBA" id="ARBA00022763"/>
    </source>
</evidence>
<dbReference type="PANTHER" id="PTHR15237">
    <property type="entry name" value="DNA REPAIR PROTEIN RAD9"/>
    <property type="match status" value="1"/>
</dbReference>
<evidence type="ECO:0000313" key="15">
    <source>
        <dbReference type="Proteomes" id="UP000694383"/>
    </source>
</evidence>
<evidence type="ECO:0000256" key="13">
    <source>
        <dbReference type="ARBA" id="ARBA00079896"/>
    </source>
</evidence>
<comment type="subcellular location">
    <subcellularLocation>
        <location evidence="2">Nucleus</location>
    </subcellularLocation>
</comment>
<name>A0A8C7WSV6_9TELE</name>
<keyword evidence="15" id="KW-1185">Reference proteome</keyword>
<dbReference type="Pfam" id="PF04139">
    <property type="entry name" value="Rad9"/>
    <property type="match status" value="1"/>
</dbReference>
<dbReference type="GO" id="GO:0000076">
    <property type="term" value="P:DNA replication checkpoint signaling"/>
    <property type="evidence" value="ECO:0007669"/>
    <property type="project" value="TreeGrafter"/>
</dbReference>
<keyword evidence="6" id="KW-0540">Nuclease</keyword>
<dbReference type="GO" id="GO:0008311">
    <property type="term" value="F:double-stranded DNA 3'-5' DNA exonuclease activity"/>
    <property type="evidence" value="ECO:0007669"/>
    <property type="project" value="UniProtKB-EC"/>
</dbReference>
<dbReference type="EC" id="3.1.11.2" evidence="4"/>
<evidence type="ECO:0000256" key="11">
    <source>
        <dbReference type="ARBA" id="ARBA00059283"/>
    </source>
</evidence>
<keyword evidence="8" id="KW-0378">Hydrolase</keyword>
<evidence type="ECO:0000256" key="5">
    <source>
        <dbReference type="ARBA" id="ARBA00022553"/>
    </source>
</evidence>
<keyword evidence="10" id="KW-0539">Nucleus</keyword>
<evidence type="ECO:0000256" key="8">
    <source>
        <dbReference type="ARBA" id="ARBA00022801"/>
    </source>
</evidence>
<dbReference type="PANTHER" id="PTHR15237:SF1">
    <property type="entry name" value="CELL CYCLE CHECKPOINT CONTROL PROTEIN RAD9A"/>
    <property type="match status" value="1"/>
</dbReference>
<dbReference type="FunFam" id="3.70.10.10:FF:000005">
    <property type="entry name" value="Cell cycle checkpoint control protein"/>
    <property type="match status" value="1"/>
</dbReference>
<evidence type="ECO:0000313" key="14">
    <source>
        <dbReference type="Ensembl" id="ENSOSIP00000002722.1"/>
    </source>
</evidence>
<dbReference type="InterPro" id="IPR007268">
    <property type="entry name" value="Rad9/Ddc1"/>
</dbReference>
<proteinExistence type="inferred from homology"/>
<comment type="function">
    <text evidence="11">Component of the 9-1-1 cell-cycle checkpoint response complex that plays a major role in DNA repair. The 9-1-1 complex is recruited to DNA lesion upon damage by the RAD17-replication factor C (RFC) clamp loader complex. Acts then as a sliding clamp platform on DNA for several proteins involved in long-patch base excision repair (LP-BER). The 9-1-1 complex stimulates DNA polymerase beta (POLB) activity by increasing its affinity for the 3'-OH end of the primer-template and stabilizes POLB to those sites where LP-BER proceeds; endonuclease FEN1 cleavage activity on substrates with double, nick, or gap flaps of distinct sequences and lengths; and DNA ligase I (LIG1) on long-patch base excision repair substrates. The 9-1-1 complex is necessary for the recruitment of RHNO1 to sites of double-stranded breaks (DSB) occurring during the S phase. RAD9A possesses 3'-&gt;5' double stranded DNA exonuclease activity.</text>
</comment>
<dbReference type="Ensembl" id="ENSOSIT00000002924.1">
    <property type="protein sequence ID" value="ENSOSIP00000002722.1"/>
    <property type="gene ID" value="ENSOSIG00000001680.1"/>
</dbReference>
<dbReference type="AlphaFoldDB" id="A0A8C7WSV6"/>
<keyword evidence="7" id="KW-0227">DNA damage</keyword>
<evidence type="ECO:0000256" key="4">
    <source>
        <dbReference type="ARBA" id="ARBA00012115"/>
    </source>
</evidence>
<accession>A0A8C7WSV6</accession>
<dbReference type="Gene3D" id="3.70.10.10">
    <property type="match status" value="1"/>
</dbReference>
<protein>
    <recommendedName>
        <fullName evidence="12">Cell cycle checkpoint control protein RAD9A</fullName>
        <ecNumber evidence="4">3.1.11.2</ecNumber>
    </recommendedName>
    <alternativeName>
        <fullName evidence="13">DNA repair exonuclease rad9 homolog A</fullName>
    </alternativeName>
</protein>
<evidence type="ECO:0000256" key="2">
    <source>
        <dbReference type="ARBA" id="ARBA00004123"/>
    </source>
</evidence>
<comment type="catalytic activity">
    <reaction evidence="1">
        <text>Exonucleolytic cleavage in the 3'- to 5'-direction to yield nucleoside 5'-phosphates.</text>
        <dbReference type="EC" id="3.1.11.2"/>
    </reaction>
</comment>
<evidence type="ECO:0000256" key="10">
    <source>
        <dbReference type="ARBA" id="ARBA00023242"/>
    </source>
</evidence>
<dbReference type="GO" id="GO:0071479">
    <property type="term" value="P:cellular response to ionizing radiation"/>
    <property type="evidence" value="ECO:0007669"/>
    <property type="project" value="TreeGrafter"/>
</dbReference>
<keyword evidence="9" id="KW-0269">Exonuclease</keyword>